<accession>A0A2P4X6U6</accession>
<keyword evidence="3" id="KW-0812">Transmembrane</keyword>
<comment type="caution">
    <text evidence="5">The sequence shown here is derived from an EMBL/GenBank/DDBJ whole genome shotgun (WGS) entry which is preliminary data.</text>
</comment>
<evidence type="ECO:0000256" key="2">
    <source>
        <dbReference type="ARBA" id="ARBA00022723"/>
    </source>
</evidence>
<dbReference type="InterPro" id="IPR027806">
    <property type="entry name" value="HARBI1_dom"/>
</dbReference>
<dbReference type="Proteomes" id="UP000237271">
    <property type="component" value="Unassembled WGS sequence"/>
</dbReference>
<keyword evidence="3" id="KW-1133">Transmembrane helix</keyword>
<keyword evidence="6" id="KW-1185">Reference proteome</keyword>
<dbReference type="PROSITE" id="PS51257">
    <property type="entry name" value="PROKAR_LIPOPROTEIN"/>
    <property type="match status" value="1"/>
</dbReference>
<dbReference type="EMBL" id="NCKW01016135">
    <property type="protein sequence ID" value="POM61262.1"/>
    <property type="molecule type" value="Genomic_DNA"/>
</dbReference>
<name>A0A2P4X6U6_9STRA</name>
<evidence type="ECO:0000313" key="5">
    <source>
        <dbReference type="EMBL" id="POM61262.1"/>
    </source>
</evidence>
<evidence type="ECO:0000259" key="4">
    <source>
        <dbReference type="Pfam" id="PF13359"/>
    </source>
</evidence>
<feature type="transmembrane region" description="Helical" evidence="3">
    <location>
        <begin position="6"/>
        <end position="31"/>
    </location>
</feature>
<dbReference type="GO" id="GO:0046872">
    <property type="term" value="F:metal ion binding"/>
    <property type="evidence" value="ECO:0007669"/>
    <property type="project" value="UniProtKB-KW"/>
</dbReference>
<keyword evidence="2" id="KW-0479">Metal-binding</keyword>
<evidence type="ECO:0000256" key="1">
    <source>
        <dbReference type="ARBA" id="ARBA00001968"/>
    </source>
</evidence>
<evidence type="ECO:0000313" key="6">
    <source>
        <dbReference type="Proteomes" id="UP000237271"/>
    </source>
</evidence>
<dbReference type="Pfam" id="PF13359">
    <property type="entry name" value="DDE_Tnp_4"/>
    <property type="match status" value="1"/>
</dbReference>
<feature type="domain" description="DDE Tnp4" evidence="4">
    <location>
        <begin position="35"/>
        <end position="83"/>
    </location>
</feature>
<proteinExistence type="predicted"/>
<organism evidence="5 6">
    <name type="scientific">Phytophthora palmivora</name>
    <dbReference type="NCBI Taxonomy" id="4796"/>
    <lineage>
        <taxon>Eukaryota</taxon>
        <taxon>Sar</taxon>
        <taxon>Stramenopiles</taxon>
        <taxon>Oomycota</taxon>
        <taxon>Peronosporomycetes</taxon>
        <taxon>Peronosporales</taxon>
        <taxon>Peronosporaceae</taxon>
        <taxon>Phytophthora</taxon>
    </lineage>
</organism>
<sequence>MGKPTIHANAMMLCMHSLNVMMLLGCVKLLWGGRGESAFHASSPIVPTFKKPVECMMYPNHTHFNSKLAEIRIVSEHCIGLLKT</sequence>
<gene>
    <name evidence="5" type="ORF">PHPALM_29749</name>
</gene>
<protein>
    <recommendedName>
        <fullName evidence="4">DDE Tnp4 domain-containing protein</fullName>
    </recommendedName>
</protein>
<evidence type="ECO:0000256" key="3">
    <source>
        <dbReference type="SAM" id="Phobius"/>
    </source>
</evidence>
<reference evidence="5 6" key="1">
    <citation type="journal article" date="2017" name="Genome Biol. Evol.">
        <title>Phytophthora megakarya and P. palmivora, closely related causal agents of cacao black pod rot, underwent increases in genome sizes and gene numbers by different mechanisms.</title>
        <authorList>
            <person name="Ali S.S."/>
            <person name="Shao J."/>
            <person name="Lary D.J."/>
            <person name="Kronmiller B."/>
            <person name="Shen D."/>
            <person name="Strem M.D."/>
            <person name="Amoako-Attah I."/>
            <person name="Akrofi A.Y."/>
            <person name="Begoude B.A."/>
            <person name="Ten Hoopen G.M."/>
            <person name="Coulibaly K."/>
            <person name="Kebe B.I."/>
            <person name="Melnick R.L."/>
            <person name="Guiltinan M.J."/>
            <person name="Tyler B.M."/>
            <person name="Meinhardt L.W."/>
            <person name="Bailey B.A."/>
        </authorList>
    </citation>
    <scope>NUCLEOTIDE SEQUENCE [LARGE SCALE GENOMIC DNA]</scope>
    <source>
        <strain evidence="6">sbr112.9</strain>
    </source>
</reference>
<keyword evidence="3" id="KW-0472">Membrane</keyword>
<dbReference type="AlphaFoldDB" id="A0A2P4X6U6"/>
<comment type="cofactor">
    <cofactor evidence="1">
        <name>a divalent metal cation</name>
        <dbReference type="ChEBI" id="CHEBI:60240"/>
    </cofactor>
</comment>